<dbReference type="SUPFAM" id="SSF51445">
    <property type="entry name" value="(Trans)glycosidases"/>
    <property type="match status" value="1"/>
</dbReference>
<dbReference type="CDD" id="cd02856">
    <property type="entry name" value="E_set_GDE_Isoamylase_N"/>
    <property type="match status" value="1"/>
</dbReference>
<dbReference type="Pfam" id="PF00128">
    <property type="entry name" value="Alpha-amylase"/>
    <property type="match status" value="1"/>
</dbReference>
<comment type="similarity">
    <text evidence="1">Belongs to the glycosyl hydrolase 13 family.</text>
</comment>
<dbReference type="Pfam" id="PF02922">
    <property type="entry name" value="CBM_48"/>
    <property type="match status" value="1"/>
</dbReference>
<organism evidence="6 7">
    <name type="scientific">Demequina mangrovi</name>
    <dbReference type="NCBI Taxonomy" id="1043493"/>
    <lineage>
        <taxon>Bacteria</taxon>
        <taxon>Bacillati</taxon>
        <taxon>Actinomycetota</taxon>
        <taxon>Actinomycetes</taxon>
        <taxon>Micrococcales</taxon>
        <taxon>Demequinaceae</taxon>
        <taxon>Demequina</taxon>
    </lineage>
</organism>
<sequence length="719" mass="79703">MDMSQPSVEPSPNPHRLGVHLVEGGATVAVVAPHATAVHLCLFSDDDRTETRIALRGPRNGIWHGFIRGIEAGQRYGFRASGPWAPKQGHRYNPAKLLLDPYGRGIEGRIAPMTDPGSRALLSSRDATDSAPLMPRSVVTHKPSGPWQTPHPHVRWTDTVIYETHVKGFTKTMPGVPEELRGTYAGLAHPAAIEYLTNLGVTAVELLPVHAFAPEPHLEHSGLDSYWGYSSLGFFAPHAGYATEAAQAAGAQAVQDEFCGMVDLLHQGGLEVILDVVYNHTCEGSSSDRVLSWKGLDNRVYYRSQMHAPQHYDDTTGTGNTLDFSHPMVSKMALDSLRYWATEMHIDGFRFDLAATLGRTMQGFSSDHPFLVGLITDPVLSGLKLIAEPWDVGLGGWQVGNFPQPMAEWNDRFRDYARAFWLQWGAASSGQRHHPTAPELATRIAGSSDLFGHSEPYGMRGPIASVNFITAHDGFTAHDLTSYNHKHNEANGEDNRDGTDNNRSFNHGAEGPTDDPDILHARRRSMRNMLGTLLISAGTPMLLGGDEFGRSQGGNNNAYCQDNEISWFDWDHEPWQVEMRESVAELLRLRREHRVLRPGRFYDGVDYNPVDALFRADSAWFRRDGEHEDEEWWEDPETRVVQFMRSLSDEAEADALVVINGNGHAVDVRVPEDQGAPWRLAWDSAWDSLASRTDSLVEPGATQSMEALSLRLYLTVPGG</sequence>
<dbReference type="Gene3D" id="2.60.40.10">
    <property type="entry name" value="Immunoglobulins"/>
    <property type="match status" value="1"/>
</dbReference>
<feature type="region of interest" description="Disordered" evidence="4">
    <location>
        <begin position="485"/>
        <end position="517"/>
    </location>
</feature>
<gene>
    <name evidence="6" type="ORF">SAMN05421637_1244</name>
</gene>
<dbReference type="InterPro" id="IPR044505">
    <property type="entry name" value="GlgX_Isoamylase_N_E_set"/>
</dbReference>
<dbReference type="SUPFAM" id="SSF81296">
    <property type="entry name" value="E set domains"/>
    <property type="match status" value="1"/>
</dbReference>
<dbReference type="STRING" id="1043493.SAMN05421637_1244"/>
<dbReference type="Gene3D" id="2.60.40.1180">
    <property type="entry name" value="Golgi alpha-mannosidase II"/>
    <property type="match status" value="1"/>
</dbReference>
<dbReference type="InterPro" id="IPR004193">
    <property type="entry name" value="Glyco_hydro_13_N"/>
</dbReference>
<feature type="domain" description="Glycosyl hydrolase family 13 catalytic" evidence="5">
    <location>
        <begin position="163"/>
        <end position="590"/>
    </location>
</feature>
<evidence type="ECO:0000313" key="7">
    <source>
        <dbReference type="Proteomes" id="UP000183315"/>
    </source>
</evidence>
<reference evidence="7" key="1">
    <citation type="submission" date="2016-10" db="EMBL/GenBank/DDBJ databases">
        <authorList>
            <person name="Varghese N."/>
        </authorList>
    </citation>
    <scope>NUCLEOTIDE SEQUENCE [LARGE SCALE GENOMIC DNA]</scope>
    <source>
        <strain evidence="7">DSM 24868</strain>
    </source>
</reference>
<evidence type="ECO:0000256" key="4">
    <source>
        <dbReference type="SAM" id="MobiDB-lite"/>
    </source>
</evidence>
<keyword evidence="7" id="KW-1185">Reference proteome</keyword>
<evidence type="ECO:0000256" key="2">
    <source>
        <dbReference type="ARBA" id="ARBA00022801"/>
    </source>
</evidence>
<dbReference type="Proteomes" id="UP000183315">
    <property type="component" value="Unassembled WGS sequence"/>
</dbReference>
<keyword evidence="2" id="KW-0378">Hydrolase</keyword>
<dbReference type="InterPro" id="IPR013783">
    <property type="entry name" value="Ig-like_fold"/>
</dbReference>
<dbReference type="InterPro" id="IPR006047">
    <property type="entry name" value="GH13_cat_dom"/>
</dbReference>
<dbReference type="InterPro" id="IPR013780">
    <property type="entry name" value="Glyco_hydro_b"/>
</dbReference>
<dbReference type="InterPro" id="IPR011837">
    <property type="entry name" value="Glycogen_debranch_GlgX"/>
</dbReference>
<dbReference type="SMART" id="SM00642">
    <property type="entry name" value="Aamy"/>
    <property type="match status" value="1"/>
</dbReference>
<dbReference type="eggNOG" id="COG1523">
    <property type="taxonomic scope" value="Bacteria"/>
</dbReference>
<evidence type="ECO:0000256" key="3">
    <source>
        <dbReference type="ARBA" id="ARBA00023295"/>
    </source>
</evidence>
<feature type="compositionally biased region" description="Basic and acidic residues" evidence="4">
    <location>
        <begin position="486"/>
        <end position="500"/>
    </location>
</feature>
<dbReference type="SUPFAM" id="SSF51011">
    <property type="entry name" value="Glycosyl hydrolase domain"/>
    <property type="match status" value="1"/>
</dbReference>
<dbReference type="GO" id="GO:0005980">
    <property type="term" value="P:glycogen catabolic process"/>
    <property type="evidence" value="ECO:0007669"/>
    <property type="project" value="InterPro"/>
</dbReference>
<dbReference type="AlphaFoldDB" id="A0A1H6X1X7"/>
<dbReference type="PANTHER" id="PTHR43002">
    <property type="entry name" value="GLYCOGEN DEBRANCHING ENZYME"/>
    <property type="match status" value="1"/>
</dbReference>
<dbReference type="EMBL" id="FNZI01000002">
    <property type="protein sequence ID" value="SEJ23028.1"/>
    <property type="molecule type" value="Genomic_DNA"/>
</dbReference>
<evidence type="ECO:0000256" key="1">
    <source>
        <dbReference type="ARBA" id="ARBA00008061"/>
    </source>
</evidence>
<dbReference type="InterPro" id="IPR014756">
    <property type="entry name" value="Ig_E-set"/>
</dbReference>
<dbReference type="GO" id="GO:0004135">
    <property type="term" value="F:amylo-alpha-1,6-glucosidase activity"/>
    <property type="evidence" value="ECO:0007669"/>
    <property type="project" value="InterPro"/>
</dbReference>
<dbReference type="CDD" id="cd11326">
    <property type="entry name" value="AmyAc_Glg_debranch"/>
    <property type="match status" value="1"/>
</dbReference>
<dbReference type="NCBIfam" id="TIGR02100">
    <property type="entry name" value="glgX_debranch"/>
    <property type="match status" value="1"/>
</dbReference>
<keyword evidence="3" id="KW-0326">Glycosidase</keyword>
<dbReference type="Gene3D" id="3.20.20.80">
    <property type="entry name" value="Glycosidases"/>
    <property type="match status" value="1"/>
</dbReference>
<name>A0A1H6X1X7_9MICO</name>
<protein>
    <submittedName>
        <fullName evidence="6">Glycogen operon protein</fullName>
    </submittedName>
</protein>
<accession>A0A1H6X1X7</accession>
<proteinExistence type="inferred from homology"/>
<dbReference type="InterPro" id="IPR017853">
    <property type="entry name" value="GH"/>
</dbReference>
<evidence type="ECO:0000313" key="6">
    <source>
        <dbReference type="EMBL" id="SEJ23028.1"/>
    </source>
</evidence>
<evidence type="ECO:0000259" key="5">
    <source>
        <dbReference type="SMART" id="SM00642"/>
    </source>
</evidence>